<feature type="region of interest" description="Disordered" evidence="1">
    <location>
        <begin position="68"/>
        <end position="87"/>
    </location>
</feature>
<gene>
    <name evidence="4" type="ORF">GBAR_LOCUS23944</name>
</gene>
<dbReference type="InterPro" id="IPR036179">
    <property type="entry name" value="Ig-like_dom_sf"/>
</dbReference>
<comment type="caution">
    <text evidence="4">The sequence shown here is derived from an EMBL/GenBank/DDBJ whole genome shotgun (WGS) entry which is preliminary data.</text>
</comment>
<feature type="non-terminal residue" evidence="4">
    <location>
        <position position="131"/>
    </location>
</feature>
<accession>A0AA35T7F5</accession>
<keyword evidence="5" id="KW-1185">Reference proteome</keyword>
<feature type="signal peptide" evidence="2">
    <location>
        <begin position="1"/>
        <end position="20"/>
    </location>
</feature>
<name>A0AA35T7F5_GEOBA</name>
<dbReference type="InterPro" id="IPR007110">
    <property type="entry name" value="Ig-like_dom"/>
</dbReference>
<dbReference type="EMBL" id="CASHTH010003306">
    <property type="protein sequence ID" value="CAI8043155.1"/>
    <property type="molecule type" value="Genomic_DNA"/>
</dbReference>
<evidence type="ECO:0000256" key="1">
    <source>
        <dbReference type="SAM" id="MobiDB-lite"/>
    </source>
</evidence>
<protein>
    <recommendedName>
        <fullName evidence="3">Ig-like domain-containing protein</fullName>
    </recommendedName>
</protein>
<feature type="domain" description="Ig-like" evidence="3">
    <location>
        <begin position="20"/>
        <end position="114"/>
    </location>
</feature>
<keyword evidence="2" id="KW-0732">Signal</keyword>
<dbReference type="AlphaFoldDB" id="A0AA35T7F5"/>
<evidence type="ECO:0000313" key="5">
    <source>
        <dbReference type="Proteomes" id="UP001174909"/>
    </source>
</evidence>
<evidence type="ECO:0000313" key="4">
    <source>
        <dbReference type="EMBL" id="CAI8043155.1"/>
    </source>
</evidence>
<sequence length="131" mass="14485">MYSTLSTIVILATVLAGAFGIIKTHPQSQNTTEGSTATFTCKIRDCDHCSVIWRVHNLETFERFNPRAEDFQNDDHGNGRTTSTLSITADSSSVVQCVEHNPSATRRIEKNSYSQYALLRVLKSEGSGESQ</sequence>
<dbReference type="Proteomes" id="UP001174909">
    <property type="component" value="Unassembled WGS sequence"/>
</dbReference>
<proteinExistence type="predicted"/>
<dbReference type="Gene3D" id="2.60.40.10">
    <property type="entry name" value="Immunoglobulins"/>
    <property type="match status" value="1"/>
</dbReference>
<dbReference type="InterPro" id="IPR013783">
    <property type="entry name" value="Ig-like_fold"/>
</dbReference>
<evidence type="ECO:0000256" key="2">
    <source>
        <dbReference type="SAM" id="SignalP"/>
    </source>
</evidence>
<evidence type="ECO:0000259" key="3">
    <source>
        <dbReference type="PROSITE" id="PS50835"/>
    </source>
</evidence>
<organism evidence="4 5">
    <name type="scientific">Geodia barretti</name>
    <name type="common">Barrett's horny sponge</name>
    <dbReference type="NCBI Taxonomy" id="519541"/>
    <lineage>
        <taxon>Eukaryota</taxon>
        <taxon>Metazoa</taxon>
        <taxon>Porifera</taxon>
        <taxon>Demospongiae</taxon>
        <taxon>Heteroscleromorpha</taxon>
        <taxon>Tetractinellida</taxon>
        <taxon>Astrophorina</taxon>
        <taxon>Geodiidae</taxon>
        <taxon>Geodia</taxon>
    </lineage>
</organism>
<dbReference type="PROSITE" id="PS50835">
    <property type="entry name" value="IG_LIKE"/>
    <property type="match status" value="1"/>
</dbReference>
<reference evidence="4" key="1">
    <citation type="submission" date="2023-03" db="EMBL/GenBank/DDBJ databases">
        <authorList>
            <person name="Steffen K."/>
            <person name="Cardenas P."/>
        </authorList>
    </citation>
    <scope>NUCLEOTIDE SEQUENCE</scope>
</reference>
<feature type="compositionally biased region" description="Basic and acidic residues" evidence="1">
    <location>
        <begin position="68"/>
        <end position="78"/>
    </location>
</feature>
<feature type="chain" id="PRO_5041288988" description="Ig-like domain-containing protein" evidence="2">
    <location>
        <begin position="21"/>
        <end position="131"/>
    </location>
</feature>
<dbReference type="SUPFAM" id="SSF48726">
    <property type="entry name" value="Immunoglobulin"/>
    <property type="match status" value="1"/>
</dbReference>